<evidence type="ECO:0000313" key="1">
    <source>
        <dbReference type="EMBL" id="MFC5496236.1"/>
    </source>
</evidence>
<comment type="caution">
    <text evidence="1">The sequence shown here is derived from an EMBL/GenBank/DDBJ whole genome shotgun (WGS) entry which is preliminary data.</text>
</comment>
<dbReference type="RefSeq" id="WP_376848265.1">
    <property type="nucleotide sequence ID" value="NZ_JBHSMF010000002.1"/>
</dbReference>
<gene>
    <name evidence="1" type="ORF">ACFPOE_01700</name>
</gene>
<keyword evidence="2" id="KW-1185">Reference proteome</keyword>
<accession>A0ABW0N7I2</accession>
<dbReference type="Proteomes" id="UP001596037">
    <property type="component" value="Unassembled WGS sequence"/>
</dbReference>
<sequence>MDEIRAEFWEALRHLFPDNAVAIALEHGDLLISWKTNDDPFRPNKRSAPIYLRFEPALLQAMRDASPRQREILAAREVDTVKAGLWGYQPDDPLHHARFIVLG</sequence>
<protein>
    <submittedName>
        <fullName evidence="1">Uncharacterized protein</fullName>
    </submittedName>
</protein>
<evidence type="ECO:0000313" key="2">
    <source>
        <dbReference type="Proteomes" id="UP001596037"/>
    </source>
</evidence>
<dbReference type="EMBL" id="JBHSMF010000002">
    <property type="protein sequence ID" value="MFC5496236.1"/>
    <property type="molecule type" value="Genomic_DNA"/>
</dbReference>
<name>A0ABW0N7I2_9BURK</name>
<proteinExistence type="predicted"/>
<organism evidence="1 2">
    <name type="scientific">Caenimonas terrae</name>
    <dbReference type="NCBI Taxonomy" id="696074"/>
    <lineage>
        <taxon>Bacteria</taxon>
        <taxon>Pseudomonadati</taxon>
        <taxon>Pseudomonadota</taxon>
        <taxon>Betaproteobacteria</taxon>
        <taxon>Burkholderiales</taxon>
        <taxon>Comamonadaceae</taxon>
        <taxon>Caenimonas</taxon>
    </lineage>
</organism>
<reference evidence="2" key="1">
    <citation type="journal article" date="2019" name="Int. J. Syst. Evol. Microbiol.">
        <title>The Global Catalogue of Microorganisms (GCM) 10K type strain sequencing project: providing services to taxonomists for standard genome sequencing and annotation.</title>
        <authorList>
            <consortium name="The Broad Institute Genomics Platform"/>
            <consortium name="The Broad Institute Genome Sequencing Center for Infectious Disease"/>
            <person name="Wu L."/>
            <person name="Ma J."/>
        </authorList>
    </citation>
    <scope>NUCLEOTIDE SEQUENCE [LARGE SCALE GENOMIC DNA]</scope>
    <source>
        <strain evidence="2">CCUG 57401</strain>
    </source>
</reference>